<keyword evidence="2" id="KW-1185">Reference proteome</keyword>
<dbReference type="AlphaFoldDB" id="A0A9N9K3K7"/>
<accession>A0A9N9K3K7</accession>
<evidence type="ECO:0000313" key="1">
    <source>
        <dbReference type="EMBL" id="CAG8807255.1"/>
    </source>
</evidence>
<dbReference type="Proteomes" id="UP000789405">
    <property type="component" value="Unassembled WGS sequence"/>
</dbReference>
<comment type="caution">
    <text evidence="1">The sequence shown here is derived from an EMBL/GenBank/DDBJ whole genome shotgun (WGS) entry which is preliminary data.</text>
</comment>
<sequence length="68" mass="8251">ETHAFQEKEEDEQKTLLQRIYQLIGKLQEDRIQAQKNIKRSQDELKERRKLIDPWKGPYYIHEVLSNG</sequence>
<name>A0A9N9K3K7_9GLOM</name>
<gene>
    <name evidence="1" type="ORF">DERYTH_LOCUS24632</name>
</gene>
<evidence type="ECO:0000313" key="2">
    <source>
        <dbReference type="Proteomes" id="UP000789405"/>
    </source>
</evidence>
<dbReference type="EMBL" id="CAJVPY010042318">
    <property type="protein sequence ID" value="CAG8807255.1"/>
    <property type="molecule type" value="Genomic_DNA"/>
</dbReference>
<reference evidence="1" key="1">
    <citation type="submission" date="2021-06" db="EMBL/GenBank/DDBJ databases">
        <authorList>
            <person name="Kallberg Y."/>
            <person name="Tangrot J."/>
            <person name="Rosling A."/>
        </authorList>
    </citation>
    <scope>NUCLEOTIDE SEQUENCE</scope>
    <source>
        <strain evidence="1">MA453B</strain>
    </source>
</reference>
<organism evidence="1 2">
    <name type="scientific">Dentiscutata erythropus</name>
    <dbReference type="NCBI Taxonomy" id="1348616"/>
    <lineage>
        <taxon>Eukaryota</taxon>
        <taxon>Fungi</taxon>
        <taxon>Fungi incertae sedis</taxon>
        <taxon>Mucoromycota</taxon>
        <taxon>Glomeromycotina</taxon>
        <taxon>Glomeromycetes</taxon>
        <taxon>Diversisporales</taxon>
        <taxon>Gigasporaceae</taxon>
        <taxon>Dentiscutata</taxon>
    </lineage>
</organism>
<feature type="non-terminal residue" evidence="1">
    <location>
        <position position="1"/>
    </location>
</feature>
<protein>
    <submittedName>
        <fullName evidence="1">8142_t:CDS:1</fullName>
    </submittedName>
</protein>
<proteinExistence type="predicted"/>
<feature type="non-terminal residue" evidence="1">
    <location>
        <position position="68"/>
    </location>
</feature>